<keyword evidence="1" id="KW-0812">Transmembrane</keyword>
<dbReference type="OrthoDB" id="544608at2759"/>
<dbReference type="InterPro" id="IPR036514">
    <property type="entry name" value="SGNH_hydro_sf"/>
</dbReference>
<accession>A0A427YWP1</accession>
<keyword evidence="1" id="KW-1133">Transmembrane helix</keyword>
<dbReference type="Proteomes" id="UP000279259">
    <property type="component" value="Unassembled WGS sequence"/>
</dbReference>
<evidence type="ECO:0000313" key="2">
    <source>
        <dbReference type="EMBL" id="RSH95466.1"/>
    </source>
</evidence>
<name>A0A427YWP1_9TREE</name>
<feature type="transmembrane region" description="Helical" evidence="1">
    <location>
        <begin position="850"/>
        <end position="869"/>
    </location>
</feature>
<dbReference type="AlphaFoldDB" id="A0A427YWP1"/>
<dbReference type="PANTHER" id="PTHR34407:SF1">
    <property type="entry name" value="SGNH HYDROLASE-TYPE ESTERASE DOMAIN-CONTAINING PROTEIN"/>
    <property type="match status" value="1"/>
</dbReference>
<keyword evidence="3" id="KW-1185">Reference proteome</keyword>
<proteinExistence type="predicted"/>
<gene>
    <name evidence="2" type="primary">CAP64_1</name>
    <name evidence="2" type="ORF">EHS25_000558</name>
</gene>
<feature type="transmembrane region" description="Helical" evidence="1">
    <location>
        <begin position="895"/>
        <end position="913"/>
    </location>
</feature>
<evidence type="ECO:0000256" key="1">
    <source>
        <dbReference type="SAM" id="Phobius"/>
    </source>
</evidence>
<feature type="transmembrane region" description="Helical" evidence="1">
    <location>
        <begin position="6"/>
        <end position="27"/>
    </location>
</feature>
<dbReference type="EMBL" id="RSCD01000001">
    <property type="protein sequence ID" value="RSH95466.1"/>
    <property type="molecule type" value="Genomic_DNA"/>
</dbReference>
<reference evidence="2 3" key="1">
    <citation type="submission" date="2018-11" db="EMBL/GenBank/DDBJ databases">
        <title>Genome sequence of Saitozyma podzolica DSM 27192.</title>
        <authorList>
            <person name="Aliyu H."/>
            <person name="Gorte O."/>
            <person name="Ochsenreither K."/>
        </authorList>
    </citation>
    <scope>NUCLEOTIDE SEQUENCE [LARGE SCALE GENOMIC DNA]</scope>
    <source>
        <strain evidence="2 3">DSM 27192</strain>
    </source>
</reference>
<dbReference type="PANTHER" id="PTHR34407">
    <property type="entry name" value="EXPRESSED PROTEIN"/>
    <property type="match status" value="1"/>
</dbReference>
<comment type="caution">
    <text evidence="2">The sequence shown here is derived from an EMBL/GenBank/DDBJ whole genome shotgun (WGS) entry which is preliminary data.</text>
</comment>
<dbReference type="Gene3D" id="3.40.50.1110">
    <property type="entry name" value="SGNH hydrolase"/>
    <property type="match status" value="1"/>
</dbReference>
<organism evidence="2 3">
    <name type="scientific">Saitozyma podzolica</name>
    <dbReference type="NCBI Taxonomy" id="1890683"/>
    <lineage>
        <taxon>Eukaryota</taxon>
        <taxon>Fungi</taxon>
        <taxon>Dikarya</taxon>
        <taxon>Basidiomycota</taxon>
        <taxon>Agaricomycotina</taxon>
        <taxon>Tremellomycetes</taxon>
        <taxon>Tremellales</taxon>
        <taxon>Trimorphomycetaceae</taxon>
        <taxon>Saitozyma</taxon>
    </lineage>
</organism>
<protein>
    <submittedName>
        <fullName evidence="2">Capsular associated protein</fullName>
    </submittedName>
</protein>
<dbReference type="SUPFAM" id="SSF52266">
    <property type="entry name" value="SGNH hydrolase"/>
    <property type="match status" value="1"/>
</dbReference>
<feature type="transmembrane region" description="Helical" evidence="1">
    <location>
        <begin position="809"/>
        <end position="829"/>
    </location>
</feature>
<keyword evidence="1" id="KW-0472">Membrane</keyword>
<dbReference type="CDD" id="cd00229">
    <property type="entry name" value="SGNH_hydrolase"/>
    <property type="match status" value="1"/>
</dbReference>
<sequence>MLVRRWSFGLSSFVYVAVGLGLWILFLRTTRRFGDLSLDSDHRYIGASEIIQDHLRGKRRLHVVKAGGIPKEGLGSSLGFITASANIAHLLDADLIISQTAEMMGYRASEILNIGLELRGGGRVCDIMEVLLEDPSTGTFQGRMDRAQSILDVTYERAEEKCRNTPTEDLLSEYALEEISRCDVLVINDYRTISRGWTSCSMAWWASVIDRYAGEPHGNDIAIHFRWGDMFEVSQIEDKWRFDMTKVARVVDIIREENPTVTVNVFMKKSRQNESQQQMRQLLSPLDGEFNIVEADNDVEELAMMAKARYLIINSGSFSTAAAARAWADVVIYNEGGARHSLQDMGLKHGTVKLLVAFVAGLIIALSAFHGVRRTIWSSRAFSLGPSASSHPTCSRFPHIAALRESWGDHALQMAEAYLGSGARTRRFLAKLLDGQPINLAIIGGSVTVGHSLVEGEITWGQILFDWINSTFPHPDHEWTNGAVPATGTDYFAACYDQHVPPDADLFVVETAINDKYVDELANEGVVTDAVDYTESLVREILSASDETAMIMLSTWAVPHPYINGAEKHNIVAEYYDVTRLSSRAFLYKYYMQNQDQLSGHFNQEDFGHQSQEGHLYMAQLVIYHLETVLCQMETELRDPPRVQGSRFRSEYDPYRVPAVRLRQGLRDTPFAESRALCRSANIRKPDGSWGLAPSFNQGFRQLEMYDKSWWAADEAGSVITFPDIEVHGGQVGIYYYRSGAIGLGNLFCWIDNDKEHGQKLISPWPYASVGSYGLVQTHVPEGIHSVSCEVTQETDDPGGKHHHQATALTIRALLFSTLAIFGHMLVSTSLSPSVRANSTTAIRSTVESLSALTFLIILWLAFTCLELADPTLGPIGPPGPNASVRFFSQLNVELVIAPMLLAGWIGVIVPLARLSLLYSQSQADTFGATPVQPSLRRQSDLHERVFLRHYRPAPLPIGSSGLHIYDKVPGV</sequence>
<evidence type="ECO:0000313" key="3">
    <source>
        <dbReference type="Proteomes" id="UP000279259"/>
    </source>
</evidence>